<dbReference type="InterPro" id="IPR014001">
    <property type="entry name" value="Helicase_ATP-bd"/>
</dbReference>
<evidence type="ECO:0000256" key="2">
    <source>
        <dbReference type="ARBA" id="ARBA00022741"/>
    </source>
</evidence>
<keyword evidence="5" id="KW-0862">Zinc</keyword>
<keyword evidence="10" id="KW-1185">Reference proteome</keyword>
<proteinExistence type="predicted"/>
<dbReference type="Pfam" id="PF00176">
    <property type="entry name" value="SNF2-rel_dom"/>
    <property type="match status" value="1"/>
</dbReference>
<dbReference type="GO" id="GO:0006281">
    <property type="term" value="P:DNA repair"/>
    <property type="evidence" value="ECO:0007669"/>
    <property type="project" value="TreeGrafter"/>
</dbReference>
<dbReference type="GO" id="GO:0005634">
    <property type="term" value="C:nucleus"/>
    <property type="evidence" value="ECO:0007669"/>
    <property type="project" value="TreeGrafter"/>
</dbReference>
<dbReference type="GO" id="GO:0005524">
    <property type="term" value="F:ATP binding"/>
    <property type="evidence" value="ECO:0007669"/>
    <property type="project" value="UniProtKB-KW"/>
</dbReference>
<dbReference type="InterPro" id="IPR000330">
    <property type="entry name" value="SNF2_N"/>
</dbReference>
<dbReference type="InterPro" id="IPR027417">
    <property type="entry name" value="P-loop_NTPase"/>
</dbReference>
<dbReference type="GO" id="GO:0008270">
    <property type="term" value="F:zinc ion binding"/>
    <property type="evidence" value="ECO:0007669"/>
    <property type="project" value="UniProtKB-KW"/>
</dbReference>
<dbReference type="STRING" id="1448308.A0A2T2N2K9"/>
<feature type="domain" description="Helicase C-terminal" evidence="8">
    <location>
        <begin position="745"/>
        <end position="901"/>
    </location>
</feature>
<reference evidence="9 10" key="1">
    <citation type="journal article" date="2018" name="Front. Microbiol.">
        <title>Genome-Wide Analysis of Corynespora cassiicola Leaf Fall Disease Putative Effectors.</title>
        <authorList>
            <person name="Lopez D."/>
            <person name="Ribeiro S."/>
            <person name="Label P."/>
            <person name="Fumanal B."/>
            <person name="Venisse J.S."/>
            <person name="Kohler A."/>
            <person name="de Oliveira R.R."/>
            <person name="Labutti K."/>
            <person name="Lipzen A."/>
            <person name="Lail K."/>
            <person name="Bauer D."/>
            <person name="Ohm R.A."/>
            <person name="Barry K.W."/>
            <person name="Spatafora J."/>
            <person name="Grigoriev I.V."/>
            <person name="Martin F.M."/>
            <person name="Pujade-Renaud V."/>
        </authorList>
    </citation>
    <scope>NUCLEOTIDE SEQUENCE [LARGE SCALE GENOMIC DNA]</scope>
    <source>
        <strain evidence="9 10">Philippines</strain>
    </source>
</reference>
<dbReference type="PANTHER" id="PTHR45626">
    <property type="entry name" value="TRANSCRIPTION TERMINATION FACTOR 2-RELATED"/>
    <property type="match status" value="1"/>
</dbReference>
<dbReference type="PROSITE" id="PS51194">
    <property type="entry name" value="HELICASE_CTER"/>
    <property type="match status" value="1"/>
</dbReference>
<dbReference type="GO" id="GO:0008094">
    <property type="term" value="F:ATP-dependent activity, acting on DNA"/>
    <property type="evidence" value="ECO:0007669"/>
    <property type="project" value="TreeGrafter"/>
</dbReference>
<evidence type="ECO:0000256" key="3">
    <source>
        <dbReference type="ARBA" id="ARBA00022771"/>
    </source>
</evidence>
<accession>A0A2T2N2K9</accession>
<evidence type="ECO:0000256" key="5">
    <source>
        <dbReference type="ARBA" id="ARBA00022833"/>
    </source>
</evidence>
<dbReference type="OrthoDB" id="448448at2759"/>
<name>A0A2T2N2K9_CORCC</name>
<dbReference type="CDD" id="cd18793">
    <property type="entry name" value="SF2_C_SNF"/>
    <property type="match status" value="1"/>
</dbReference>
<evidence type="ECO:0000256" key="4">
    <source>
        <dbReference type="ARBA" id="ARBA00022801"/>
    </source>
</evidence>
<evidence type="ECO:0000259" key="7">
    <source>
        <dbReference type="PROSITE" id="PS51192"/>
    </source>
</evidence>
<dbReference type="AlphaFoldDB" id="A0A2T2N2K9"/>
<dbReference type="SUPFAM" id="SSF52540">
    <property type="entry name" value="P-loop containing nucleoside triphosphate hydrolases"/>
    <property type="match status" value="2"/>
</dbReference>
<dbReference type="CDD" id="cd18008">
    <property type="entry name" value="DEXDc_SHPRH-like"/>
    <property type="match status" value="1"/>
</dbReference>
<evidence type="ECO:0000313" key="9">
    <source>
        <dbReference type="EMBL" id="PSN59673.1"/>
    </source>
</evidence>
<dbReference type="GO" id="GO:0016787">
    <property type="term" value="F:hydrolase activity"/>
    <property type="evidence" value="ECO:0007669"/>
    <property type="project" value="UniProtKB-KW"/>
</dbReference>
<feature type="domain" description="Helicase ATP-binding" evidence="7">
    <location>
        <begin position="344"/>
        <end position="534"/>
    </location>
</feature>
<organism evidence="9 10">
    <name type="scientific">Corynespora cassiicola Philippines</name>
    <dbReference type="NCBI Taxonomy" id="1448308"/>
    <lineage>
        <taxon>Eukaryota</taxon>
        <taxon>Fungi</taxon>
        <taxon>Dikarya</taxon>
        <taxon>Ascomycota</taxon>
        <taxon>Pezizomycotina</taxon>
        <taxon>Dothideomycetes</taxon>
        <taxon>Pleosporomycetidae</taxon>
        <taxon>Pleosporales</taxon>
        <taxon>Corynesporascaceae</taxon>
        <taxon>Corynespora</taxon>
    </lineage>
</organism>
<evidence type="ECO:0000256" key="1">
    <source>
        <dbReference type="ARBA" id="ARBA00022723"/>
    </source>
</evidence>
<dbReference type="Proteomes" id="UP000240883">
    <property type="component" value="Unassembled WGS sequence"/>
</dbReference>
<dbReference type="Gene3D" id="3.40.50.300">
    <property type="entry name" value="P-loop containing nucleotide triphosphate hydrolases"/>
    <property type="match status" value="1"/>
</dbReference>
<dbReference type="PANTHER" id="PTHR45626:SF52">
    <property type="entry name" value="SINGLE-STRANDED DNA-DEPENDENT ATPASE (EUROFUNG)"/>
    <property type="match status" value="1"/>
</dbReference>
<dbReference type="Gene3D" id="3.40.50.10810">
    <property type="entry name" value="Tandem AAA-ATPase domain"/>
    <property type="match status" value="1"/>
</dbReference>
<dbReference type="InterPro" id="IPR001650">
    <property type="entry name" value="Helicase_C-like"/>
</dbReference>
<protein>
    <submittedName>
        <fullName evidence="9">Uncharacterized protein</fullName>
    </submittedName>
</protein>
<gene>
    <name evidence="9" type="ORF">BS50DRAFT_640821</name>
</gene>
<evidence type="ECO:0000313" key="10">
    <source>
        <dbReference type="Proteomes" id="UP000240883"/>
    </source>
</evidence>
<evidence type="ECO:0000259" key="8">
    <source>
        <dbReference type="PROSITE" id="PS51194"/>
    </source>
</evidence>
<dbReference type="SMART" id="SM00487">
    <property type="entry name" value="DEXDc"/>
    <property type="match status" value="1"/>
</dbReference>
<keyword evidence="1" id="KW-0479">Metal-binding</keyword>
<sequence>MRDIASEAYTSRVEHDYSMEYTGGRHYSQTLAIDPWDHGYGMNHYPNLDYAQNTLKRTYPFGEEEQVPLEESLLGLSPVPANEPLCLLGSVVNVNAQLRRQAWGHLGGLGPNDLLTVSLVGDYFELSHANYAFARLDKSFCGEARRLVDLGVNFQARVDRAQWETIRKGWASSPGQAISTTFAVDVSVYSRRNHADRVGDILLRSNLFLQHPAHHFDNEDYYNPQILELEGFEENPDDVATEQMEDEVSTVVADTSIQSDAKPSGASTDHVELILDSLSHNNILHEIRTDTNLIKSELMKHQMTALDFVVQRESDRPPEQLTFWRERRVSGETEFLHILTRMKTLTPHEARGGIIADDMGLGKSLTILSVIASSLGEAAEFASTHRASSIEPLYAQNRSRATLIIVPSTVLIDNWIDEIPRFDIHRHTHPHKISFHKHLGGDRQSEAQLLGERDIVFTTFATAWKDFKKGSSPLARVHWFRIVLDEAHKIRNRTTQQFKAVHELRAQRRWCLTGTPIQNRLEDLGSLIAFLRVPDMENAPVFRKHIIAPTSPERGSQFRNLQILLRTVCLRRTREILALPEPIVQPRLLDFSTQERSRYDELYEHYKKHIQMAVSGVRGKVVSTTLQSIHELRLFCNNGPKKMQNELQASEEEVLSYLQQLGQNECSNCTQPINCIDKFGEQEGGVLISSCKHLVCRSCLPQCLDKRKNCRLCASGKSPPEFANHIGADAPILAVEEIPDEYPSKLLALLDDIQREPRHKCIVFSSWKKTLDLASGLLQRAGLRHSIIHGSLSLKQRLKVLKEYKSFFGPNILLMTLGTGAEGLNLTIASRIYLLEPQWNPFTEMQAMARAQRIGQTKQVVCVRYLMKGSIEQSDVLNRQKMKRALAGGGFQKNKMHDSLQYFGVDSAYSQGC</sequence>
<dbReference type="EMBL" id="KZ678154">
    <property type="protein sequence ID" value="PSN59673.1"/>
    <property type="molecule type" value="Genomic_DNA"/>
</dbReference>
<dbReference type="PROSITE" id="PS51192">
    <property type="entry name" value="HELICASE_ATP_BIND_1"/>
    <property type="match status" value="1"/>
</dbReference>
<dbReference type="Pfam" id="PF00271">
    <property type="entry name" value="Helicase_C"/>
    <property type="match status" value="1"/>
</dbReference>
<keyword evidence="6" id="KW-0067">ATP-binding</keyword>
<keyword evidence="4" id="KW-0378">Hydrolase</keyword>
<dbReference type="InterPro" id="IPR049730">
    <property type="entry name" value="SNF2/RAD54-like_C"/>
</dbReference>
<keyword evidence="3" id="KW-0863">Zinc-finger</keyword>
<evidence type="ECO:0000256" key="6">
    <source>
        <dbReference type="ARBA" id="ARBA00022840"/>
    </source>
</evidence>
<dbReference type="InterPro" id="IPR017907">
    <property type="entry name" value="Znf_RING_CS"/>
</dbReference>
<dbReference type="InterPro" id="IPR038718">
    <property type="entry name" value="SNF2-like_sf"/>
</dbReference>
<keyword evidence="2" id="KW-0547">Nucleotide-binding</keyword>
<dbReference type="InterPro" id="IPR050628">
    <property type="entry name" value="SNF2_RAD54_helicase_TF"/>
</dbReference>
<dbReference type="SMART" id="SM00490">
    <property type="entry name" value="HELICc"/>
    <property type="match status" value="1"/>
</dbReference>
<dbReference type="PROSITE" id="PS00518">
    <property type="entry name" value="ZF_RING_1"/>
    <property type="match status" value="1"/>
</dbReference>